<feature type="domain" description="SpoVT-AbrB" evidence="9">
    <location>
        <begin position="7"/>
        <end position="57"/>
    </location>
</feature>
<sequence length="157" mass="17092">MSVFLGTHQNRLDAKGRVSIPAAFRTALRSQAAAGESLVILRPSHLHPCIEAWPPAAFAALSQPLDRMDIFSDDHDDLAAALYADAYPMDADREGRIILPEPLKEHAGLTEAVAFMGVGKIFQIWEPAAAERRRAEARTRSRALSGARPTPRPDADA</sequence>
<dbReference type="InterPro" id="IPR020603">
    <property type="entry name" value="MraZ_dom"/>
</dbReference>
<dbReference type="Gene3D" id="3.40.1550.20">
    <property type="entry name" value="Transcriptional regulator MraZ domain"/>
    <property type="match status" value="1"/>
</dbReference>
<protein>
    <recommendedName>
        <fullName evidence="1 7">Transcriptional regulator MraZ</fullName>
    </recommendedName>
</protein>
<dbReference type="InterPro" id="IPR037914">
    <property type="entry name" value="SpoVT-AbrB_sf"/>
</dbReference>
<dbReference type="Pfam" id="PF02381">
    <property type="entry name" value="MraZ"/>
    <property type="match status" value="2"/>
</dbReference>
<keyword evidence="2 7" id="KW-0963">Cytoplasm</keyword>
<dbReference type="PANTHER" id="PTHR34701">
    <property type="entry name" value="TRANSCRIPTIONAL REGULATOR MRAZ"/>
    <property type="match status" value="1"/>
</dbReference>
<dbReference type="PANTHER" id="PTHR34701:SF1">
    <property type="entry name" value="TRANSCRIPTIONAL REGULATOR MRAZ"/>
    <property type="match status" value="1"/>
</dbReference>
<dbReference type="Proteomes" id="UP000561077">
    <property type="component" value="Unassembled WGS sequence"/>
</dbReference>
<dbReference type="EMBL" id="JABEQO010000006">
    <property type="protein sequence ID" value="MBB2164297.1"/>
    <property type="molecule type" value="Genomic_DNA"/>
</dbReference>
<evidence type="ECO:0000256" key="7">
    <source>
        <dbReference type="HAMAP-Rule" id="MF_01008"/>
    </source>
</evidence>
<organism evidence="10 13">
    <name type="scientific">Gluconacetobacter dulcium</name>
    <dbReference type="NCBI Taxonomy" id="2729096"/>
    <lineage>
        <taxon>Bacteria</taxon>
        <taxon>Pseudomonadati</taxon>
        <taxon>Pseudomonadota</taxon>
        <taxon>Alphaproteobacteria</taxon>
        <taxon>Acetobacterales</taxon>
        <taxon>Acetobacteraceae</taxon>
        <taxon>Gluconacetobacter</taxon>
    </lineage>
</organism>
<dbReference type="InterPro" id="IPR038619">
    <property type="entry name" value="MraZ_sf"/>
</dbReference>
<evidence type="ECO:0000313" key="11">
    <source>
        <dbReference type="EMBL" id="MBB2193295.1"/>
    </source>
</evidence>
<keyword evidence="4 7" id="KW-0805">Transcription regulation</keyword>
<dbReference type="SUPFAM" id="SSF89447">
    <property type="entry name" value="AbrB/MazE/MraZ-like"/>
    <property type="match status" value="1"/>
</dbReference>
<dbReference type="CDD" id="cd16321">
    <property type="entry name" value="MraZ_C"/>
    <property type="match status" value="1"/>
</dbReference>
<evidence type="ECO:0000313" key="13">
    <source>
        <dbReference type="Proteomes" id="UP000561077"/>
    </source>
</evidence>
<dbReference type="GO" id="GO:0005737">
    <property type="term" value="C:cytoplasm"/>
    <property type="evidence" value="ECO:0007669"/>
    <property type="project" value="UniProtKB-UniRule"/>
</dbReference>
<evidence type="ECO:0000256" key="2">
    <source>
        <dbReference type="ARBA" id="ARBA00022490"/>
    </source>
</evidence>
<dbReference type="CDD" id="cd16320">
    <property type="entry name" value="MraZ_N"/>
    <property type="match status" value="1"/>
</dbReference>
<comment type="subcellular location">
    <subcellularLocation>
        <location evidence="7">Cytoplasm</location>
        <location evidence="7">Nucleoid</location>
    </subcellularLocation>
</comment>
<dbReference type="EMBL" id="JABEQN010000006">
    <property type="protein sequence ID" value="MBB2193295.1"/>
    <property type="molecule type" value="Genomic_DNA"/>
</dbReference>
<evidence type="ECO:0000313" key="12">
    <source>
        <dbReference type="Proteomes" id="UP000540490"/>
    </source>
</evidence>
<dbReference type="GO" id="GO:2000143">
    <property type="term" value="P:negative regulation of DNA-templated transcription initiation"/>
    <property type="evidence" value="ECO:0007669"/>
    <property type="project" value="TreeGrafter"/>
</dbReference>
<dbReference type="AlphaFoldDB" id="A0A7W4IKJ0"/>
<dbReference type="GO" id="GO:0009295">
    <property type="term" value="C:nucleoid"/>
    <property type="evidence" value="ECO:0007669"/>
    <property type="project" value="UniProtKB-SubCell"/>
</dbReference>
<name>A0A7W4IKJ0_9PROT</name>
<dbReference type="Proteomes" id="UP000540490">
    <property type="component" value="Unassembled WGS sequence"/>
</dbReference>
<dbReference type="GO" id="GO:0003700">
    <property type="term" value="F:DNA-binding transcription factor activity"/>
    <property type="evidence" value="ECO:0007669"/>
    <property type="project" value="UniProtKB-UniRule"/>
</dbReference>
<comment type="subunit">
    <text evidence="7">Forms oligomers.</text>
</comment>
<evidence type="ECO:0000256" key="8">
    <source>
        <dbReference type="SAM" id="MobiDB-lite"/>
    </source>
</evidence>
<accession>A0A7W4IKJ0</accession>
<evidence type="ECO:0000256" key="1">
    <source>
        <dbReference type="ARBA" id="ARBA00013860"/>
    </source>
</evidence>
<evidence type="ECO:0000256" key="4">
    <source>
        <dbReference type="ARBA" id="ARBA00023015"/>
    </source>
</evidence>
<feature type="region of interest" description="Disordered" evidence="8">
    <location>
        <begin position="135"/>
        <end position="157"/>
    </location>
</feature>
<evidence type="ECO:0000259" key="9">
    <source>
        <dbReference type="PROSITE" id="PS51740"/>
    </source>
</evidence>
<keyword evidence="3" id="KW-0677">Repeat</keyword>
<keyword evidence="5 7" id="KW-0238">DNA-binding</keyword>
<dbReference type="InterPro" id="IPR003444">
    <property type="entry name" value="MraZ"/>
</dbReference>
<comment type="similarity">
    <text evidence="7">Belongs to the MraZ family.</text>
</comment>
<keyword evidence="12" id="KW-1185">Reference proteome</keyword>
<dbReference type="InterPro" id="IPR007159">
    <property type="entry name" value="SpoVT-AbrB_dom"/>
</dbReference>
<proteinExistence type="inferred from homology"/>
<reference evidence="12 13" key="1">
    <citation type="submission" date="2020-04" db="EMBL/GenBank/DDBJ databases">
        <title>Description of novel Gluconacetobacter.</title>
        <authorList>
            <person name="Sombolestani A."/>
        </authorList>
    </citation>
    <scope>NUCLEOTIDE SEQUENCE [LARGE SCALE GENOMIC DNA]</scope>
    <source>
        <strain evidence="11 12">LMG 1728</strain>
        <strain evidence="10 13">LMG 1731</strain>
    </source>
</reference>
<evidence type="ECO:0000256" key="5">
    <source>
        <dbReference type="ARBA" id="ARBA00023125"/>
    </source>
</evidence>
<evidence type="ECO:0000256" key="6">
    <source>
        <dbReference type="ARBA" id="ARBA00023163"/>
    </source>
</evidence>
<dbReference type="HAMAP" id="MF_01008">
    <property type="entry name" value="MraZ"/>
    <property type="match status" value="1"/>
</dbReference>
<comment type="caution">
    <text evidence="10">The sequence shown here is derived from an EMBL/GenBank/DDBJ whole genome shotgun (WGS) entry which is preliminary data.</text>
</comment>
<dbReference type="NCBIfam" id="NF001477">
    <property type="entry name" value="PRK00326.2-4"/>
    <property type="match status" value="1"/>
</dbReference>
<evidence type="ECO:0000313" key="10">
    <source>
        <dbReference type="EMBL" id="MBB2164297.1"/>
    </source>
</evidence>
<evidence type="ECO:0000256" key="3">
    <source>
        <dbReference type="ARBA" id="ARBA00022737"/>
    </source>
</evidence>
<dbReference type="InterPro" id="IPR035644">
    <property type="entry name" value="MraZ_C"/>
</dbReference>
<feature type="domain" description="SpoVT-AbrB" evidence="9">
    <location>
        <begin position="86"/>
        <end position="129"/>
    </location>
</feature>
<dbReference type="InterPro" id="IPR035642">
    <property type="entry name" value="MraZ_N"/>
</dbReference>
<gene>
    <name evidence="7 10" type="primary">mraZ</name>
    <name evidence="11" type="ORF">HLH25_06515</name>
    <name evidence="10" type="ORF">HLH26_07015</name>
</gene>
<dbReference type="PROSITE" id="PS51740">
    <property type="entry name" value="SPOVT_ABRB"/>
    <property type="match status" value="2"/>
</dbReference>
<dbReference type="GO" id="GO:0000976">
    <property type="term" value="F:transcription cis-regulatory region binding"/>
    <property type="evidence" value="ECO:0007669"/>
    <property type="project" value="TreeGrafter"/>
</dbReference>
<keyword evidence="6 7" id="KW-0804">Transcription</keyword>
<dbReference type="RefSeq" id="WP_182973426.1">
    <property type="nucleotide sequence ID" value="NZ_JABEQN010000006.1"/>
</dbReference>